<feature type="region of interest" description="Disordered" evidence="1">
    <location>
        <begin position="37"/>
        <end position="64"/>
    </location>
</feature>
<dbReference type="AlphaFoldDB" id="A0A9W6RKB8"/>
<comment type="caution">
    <text evidence="3">The sequence shown here is derived from an EMBL/GenBank/DDBJ whole genome shotgun (WGS) entry which is preliminary data.</text>
</comment>
<protein>
    <recommendedName>
        <fullName evidence="2">GTPase HflX N-terminal domain-containing protein</fullName>
    </recommendedName>
</protein>
<gene>
    <name evidence="3" type="ORF">Airi01_047820</name>
</gene>
<feature type="domain" description="GTPase HflX N-terminal" evidence="2">
    <location>
        <begin position="62"/>
        <end position="115"/>
    </location>
</feature>
<name>A0A9W6RKB8_9ACTN</name>
<organism evidence="3 4">
    <name type="scientific">Actinoallomurus iriomotensis</name>
    <dbReference type="NCBI Taxonomy" id="478107"/>
    <lineage>
        <taxon>Bacteria</taxon>
        <taxon>Bacillati</taxon>
        <taxon>Actinomycetota</taxon>
        <taxon>Actinomycetes</taxon>
        <taxon>Streptosporangiales</taxon>
        <taxon>Thermomonosporaceae</taxon>
        <taxon>Actinoallomurus</taxon>
    </lineage>
</organism>
<evidence type="ECO:0000313" key="4">
    <source>
        <dbReference type="Proteomes" id="UP001165135"/>
    </source>
</evidence>
<evidence type="ECO:0000256" key="1">
    <source>
        <dbReference type="SAM" id="MobiDB-lite"/>
    </source>
</evidence>
<evidence type="ECO:0000259" key="2">
    <source>
        <dbReference type="Pfam" id="PF13167"/>
    </source>
</evidence>
<accession>A0A9W6RKB8</accession>
<dbReference type="Gene3D" id="3.40.50.11060">
    <property type="entry name" value="GTPase HflX, N-terminal domain"/>
    <property type="match status" value="1"/>
</dbReference>
<dbReference type="Pfam" id="PF13167">
    <property type="entry name" value="GTP-bdg_N"/>
    <property type="match status" value="1"/>
</dbReference>
<dbReference type="EMBL" id="BSTJ01000006">
    <property type="protein sequence ID" value="GLY76515.1"/>
    <property type="molecule type" value="Genomic_DNA"/>
</dbReference>
<evidence type="ECO:0000313" key="3">
    <source>
        <dbReference type="EMBL" id="GLY76515.1"/>
    </source>
</evidence>
<dbReference type="InterPro" id="IPR025121">
    <property type="entry name" value="GTPase_HflX_N"/>
</dbReference>
<dbReference type="InterPro" id="IPR042108">
    <property type="entry name" value="GTPase_HflX_N_sf"/>
</dbReference>
<dbReference type="Proteomes" id="UP001165135">
    <property type="component" value="Unassembled WGS sequence"/>
</dbReference>
<sequence length="115" mass="12803">MLIAGLFSAKRKDYLASMDAVAESVIRLGGRVTGRFVQRRGNSGNKKGNAPGGRRNMDRPYSRRTLMSTGKIREIAEARAQHQAEAVVFYNELTDHQRIVLAEIIGCAVFSRHDL</sequence>
<proteinExistence type="predicted"/>
<reference evidence="3" key="1">
    <citation type="submission" date="2023-03" db="EMBL/GenBank/DDBJ databases">
        <title>Actinoallomurus iriomotensis NBRC 103681.</title>
        <authorList>
            <person name="Ichikawa N."/>
            <person name="Sato H."/>
            <person name="Tonouchi N."/>
        </authorList>
    </citation>
    <scope>NUCLEOTIDE SEQUENCE</scope>
    <source>
        <strain evidence="3">NBRC 103681</strain>
    </source>
</reference>